<gene>
    <name evidence="2" type="ORF">ACFFTP_27340</name>
</gene>
<proteinExistence type="predicted"/>
<sequence>MSASTISRWQRLCWWATLPVGLGVAYGASAVTARARAFCDAAWEPPHRLVHLVELVLLAGAAVTAALLAAVVARRVTDGAPRAVRGSSQLVSVLLVLLLLAWWYVGLRATPDGYPGDSGLCAAGNVPPWWPAWLPS</sequence>
<feature type="transmembrane region" description="Helical" evidence="1">
    <location>
        <begin position="84"/>
        <end position="105"/>
    </location>
</feature>
<reference evidence="2 3" key="1">
    <citation type="submission" date="2024-09" db="EMBL/GenBank/DDBJ databases">
        <authorList>
            <person name="Sun Q."/>
            <person name="Mori K."/>
        </authorList>
    </citation>
    <scope>NUCLEOTIDE SEQUENCE [LARGE SCALE GENOMIC DNA]</scope>
    <source>
        <strain evidence="2 3">JCM 4414</strain>
    </source>
</reference>
<evidence type="ECO:0000313" key="2">
    <source>
        <dbReference type="EMBL" id="MFB9557887.1"/>
    </source>
</evidence>
<accession>A0ABV5QWQ7</accession>
<protein>
    <submittedName>
        <fullName evidence="2">Uncharacterized protein</fullName>
    </submittedName>
</protein>
<name>A0ABV5QWQ7_9ACTN</name>
<keyword evidence="1" id="KW-0472">Membrane</keyword>
<keyword evidence="3" id="KW-1185">Reference proteome</keyword>
<organism evidence="2 3">
    <name type="scientific">Streptomyces roseoviridis</name>
    <dbReference type="NCBI Taxonomy" id="67361"/>
    <lineage>
        <taxon>Bacteria</taxon>
        <taxon>Bacillati</taxon>
        <taxon>Actinomycetota</taxon>
        <taxon>Actinomycetes</taxon>
        <taxon>Kitasatosporales</taxon>
        <taxon>Streptomycetaceae</taxon>
        <taxon>Streptomyces</taxon>
    </lineage>
</organism>
<evidence type="ECO:0000256" key="1">
    <source>
        <dbReference type="SAM" id="Phobius"/>
    </source>
</evidence>
<dbReference type="Proteomes" id="UP001589716">
    <property type="component" value="Unassembled WGS sequence"/>
</dbReference>
<evidence type="ECO:0000313" key="3">
    <source>
        <dbReference type="Proteomes" id="UP001589716"/>
    </source>
</evidence>
<dbReference type="RefSeq" id="WP_345485026.1">
    <property type="nucleotide sequence ID" value="NZ_BAAAWU010000001.1"/>
</dbReference>
<keyword evidence="1" id="KW-0812">Transmembrane</keyword>
<keyword evidence="1" id="KW-1133">Transmembrane helix</keyword>
<dbReference type="EMBL" id="JBHMCT010000019">
    <property type="protein sequence ID" value="MFB9557887.1"/>
    <property type="molecule type" value="Genomic_DNA"/>
</dbReference>
<feature type="transmembrane region" description="Helical" evidence="1">
    <location>
        <begin position="51"/>
        <end position="72"/>
    </location>
</feature>
<comment type="caution">
    <text evidence="2">The sequence shown here is derived from an EMBL/GenBank/DDBJ whole genome shotgun (WGS) entry which is preliminary data.</text>
</comment>